<feature type="transmembrane region" description="Helical" evidence="1">
    <location>
        <begin position="119"/>
        <end position="138"/>
    </location>
</feature>
<feature type="domain" description="EamA" evidence="2">
    <location>
        <begin position="3"/>
        <end position="135"/>
    </location>
</feature>
<evidence type="ECO:0000259" key="2">
    <source>
        <dbReference type="Pfam" id="PF00892"/>
    </source>
</evidence>
<proteinExistence type="predicted"/>
<comment type="caution">
    <text evidence="3">The sequence shown here is derived from an EMBL/GenBank/DDBJ whole genome shotgun (WGS) entry which is preliminary data.</text>
</comment>
<dbReference type="SUPFAM" id="SSF103481">
    <property type="entry name" value="Multidrug resistance efflux transporter EmrE"/>
    <property type="match status" value="1"/>
</dbReference>
<gene>
    <name evidence="3" type="ORF">CH371_04790</name>
</gene>
<keyword evidence="1" id="KW-1133">Transmembrane helix</keyword>
<feature type="transmembrane region" description="Helical" evidence="1">
    <location>
        <begin position="63"/>
        <end position="85"/>
    </location>
</feature>
<protein>
    <submittedName>
        <fullName evidence="3">Transporter</fullName>
    </submittedName>
</protein>
<name>A0A2M9ZFZ4_9LEPT</name>
<accession>A0A2M9ZFZ4</accession>
<dbReference type="GO" id="GO:0016020">
    <property type="term" value="C:membrane"/>
    <property type="evidence" value="ECO:0007669"/>
    <property type="project" value="InterPro"/>
</dbReference>
<organism evidence="3 4">
    <name type="scientific">Leptospira wolffii</name>
    <dbReference type="NCBI Taxonomy" id="409998"/>
    <lineage>
        <taxon>Bacteria</taxon>
        <taxon>Pseudomonadati</taxon>
        <taxon>Spirochaetota</taxon>
        <taxon>Spirochaetia</taxon>
        <taxon>Leptospirales</taxon>
        <taxon>Leptospiraceae</taxon>
        <taxon>Leptospira</taxon>
    </lineage>
</organism>
<evidence type="ECO:0000313" key="4">
    <source>
        <dbReference type="Proteomes" id="UP000231912"/>
    </source>
</evidence>
<sequence>MHIVYALIAAFGNALFTFGQKKSETSNNPFLFLLSYTVLCAVLLLFSALFFEKEGAREYIQRNLFQIFLSGVGLYITFLGFYFLFTRFGASYYILYAVFSILTTSIFVGIYLFGEKFNLYHLFSVVSAVLAILLFHLGQTTGK</sequence>
<feature type="transmembrane region" description="Helical" evidence="1">
    <location>
        <begin position="29"/>
        <end position="51"/>
    </location>
</feature>
<dbReference type="InterPro" id="IPR037185">
    <property type="entry name" value="EmrE-like"/>
</dbReference>
<keyword evidence="1" id="KW-0472">Membrane</keyword>
<reference evidence="3 4" key="1">
    <citation type="submission" date="2017-07" db="EMBL/GenBank/DDBJ databases">
        <title>Leptospira spp. isolated from tropical soils.</title>
        <authorList>
            <person name="Thibeaux R."/>
            <person name="Iraola G."/>
            <person name="Ferres I."/>
            <person name="Bierque E."/>
            <person name="Girault D."/>
            <person name="Soupe-Gilbert M.-E."/>
            <person name="Picardeau M."/>
            <person name="Goarant C."/>
        </authorList>
    </citation>
    <scope>NUCLEOTIDE SEQUENCE [LARGE SCALE GENOMIC DNA]</scope>
    <source>
        <strain evidence="3 4">FH2-C-A2</strain>
    </source>
</reference>
<dbReference type="Pfam" id="PF00892">
    <property type="entry name" value="EamA"/>
    <property type="match status" value="1"/>
</dbReference>
<dbReference type="Proteomes" id="UP000231912">
    <property type="component" value="Unassembled WGS sequence"/>
</dbReference>
<feature type="transmembrane region" description="Helical" evidence="1">
    <location>
        <begin position="91"/>
        <end position="112"/>
    </location>
</feature>
<keyword evidence="1" id="KW-0812">Transmembrane</keyword>
<evidence type="ECO:0000256" key="1">
    <source>
        <dbReference type="SAM" id="Phobius"/>
    </source>
</evidence>
<dbReference type="RefSeq" id="WP_016547413.1">
    <property type="nucleotide sequence ID" value="NZ_NPDT01000001.1"/>
</dbReference>
<evidence type="ECO:0000313" key="3">
    <source>
        <dbReference type="EMBL" id="PJZ67359.1"/>
    </source>
</evidence>
<dbReference type="InterPro" id="IPR000620">
    <property type="entry name" value="EamA_dom"/>
</dbReference>
<dbReference type="AlphaFoldDB" id="A0A2M9ZFZ4"/>
<dbReference type="EMBL" id="NPDT01000001">
    <property type="protein sequence ID" value="PJZ67359.1"/>
    <property type="molecule type" value="Genomic_DNA"/>
</dbReference>